<name>A0A5E4QCJ8_9NEOP</name>
<dbReference type="EMBL" id="FZQP02002115">
    <property type="protein sequence ID" value="VVC94776.1"/>
    <property type="molecule type" value="Genomic_DNA"/>
</dbReference>
<evidence type="ECO:0000313" key="1">
    <source>
        <dbReference type="EMBL" id="VVC94776.1"/>
    </source>
</evidence>
<dbReference type="Proteomes" id="UP000324832">
    <property type="component" value="Unassembled WGS sequence"/>
</dbReference>
<dbReference type="AlphaFoldDB" id="A0A5E4QCJ8"/>
<reference evidence="1 2" key="1">
    <citation type="submission" date="2017-07" db="EMBL/GenBank/DDBJ databases">
        <authorList>
            <person name="Talla V."/>
            <person name="Backstrom N."/>
        </authorList>
    </citation>
    <scope>NUCLEOTIDE SEQUENCE [LARGE SCALE GENOMIC DNA]</scope>
</reference>
<accession>A0A5E4QCJ8</accession>
<evidence type="ECO:0000313" key="2">
    <source>
        <dbReference type="Proteomes" id="UP000324832"/>
    </source>
</evidence>
<gene>
    <name evidence="1" type="ORF">LSINAPIS_LOCUS6656</name>
</gene>
<sequence length="58" mass="6652">METERTMQKIPISFAHPEHHSGICPHLSEVNIQPGPLIKQECKKEIDIVEHELPGNHF</sequence>
<organism evidence="1 2">
    <name type="scientific">Leptidea sinapis</name>
    <dbReference type="NCBI Taxonomy" id="189913"/>
    <lineage>
        <taxon>Eukaryota</taxon>
        <taxon>Metazoa</taxon>
        <taxon>Ecdysozoa</taxon>
        <taxon>Arthropoda</taxon>
        <taxon>Hexapoda</taxon>
        <taxon>Insecta</taxon>
        <taxon>Pterygota</taxon>
        <taxon>Neoptera</taxon>
        <taxon>Endopterygota</taxon>
        <taxon>Lepidoptera</taxon>
        <taxon>Glossata</taxon>
        <taxon>Ditrysia</taxon>
        <taxon>Papilionoidea</taxon>
        <taxon>Pieridae</taxon>
        <taxon>Dismorphiinae</taxon>
        <taxon>Leptidea</taxon>
    </lineage>
</organism>
<keyword evidence="2" id="KW-1185">Reference proteome</keyword>
<protein>
    <submittedName>
        <fullName evidence="1">Uncharacterized protein</fullName>
    </submittedName>
</protein>
<proteinExistence type="predicted"/>